<keyword evidence="8" id="KW-1185">Reference proteome</keyword>
<dbReference type="InterPro" id="IPR019786">
    <property type="entry name" value="Zinc_finger_PHD-type_CS"/>
</dbReference>
<reference evidence="7 8" key="1">
    <citation type="journal article" date="2012" name="Genome Biol.">
        <title>Genome and low-iron response of an oceanic diatom adapted to chronic iron limitation.</title>
        <authorList>
            <person name="Lommer M."/>
            <person name="Specht M."/>
            <person name="Roy A.S."/>
            <person name="Kraemer L."/>
            <person name="Andreson R."/>
            <person name="Gutowska M.A."/>
            <person name="Wolf J."/>
            <person name="Bergner S.V."/>
            <person name="Schilhabel M.B."/>
            <person name="Klostermeier U.C."/>
            <person name="Beiko R.G."/>
            <person name="Rosenstiel P."/>
            <person name="Hippler M."/>
            <person name="Laroche J."/>
        </authorList>
    </citation>
    <scope>NUCLEOTIDE SEQUENCE [LARGE SCALE GENOMIC DNA]</scope>
    <source>
        <strain evidence="7 8">CCMP1005</strain>
    </source>
</reference>
<dbReference type="PANTHER" id="PTHR24102">
    <property type="entry name" value="PHD FINGER PROTEIN"/>
    <property type="match status" value="1"/>
</dbReference>
<accession>K0TQ39</accession>
<dbReference type="GO" id="GO:0008270">
    <property type="term" value="F:zinc ion binding"/>
    <property type="evidence" value="ECO:0007669"/>
    <property type="project" value="UniProtKB-KW"/>
</dbReference>
<gene>
    <name evidence="7" type="ORF">THAOC_02901</name>
</gene>
<comment type="caution">
    <text evidence="7">The sequence shown here is derived from an EMBL/GenBank/DDBJ whole genome shotgun (WGS) entry which is preliminary data.</text>
</comment>
<dbReference type="eggNOG" id="KOG0383">
    <property type="taxonomic scope" value="Eukaryota"/>
</dbReference>
<dbReference type="PROSITE" id="PS01359">
    <property type="entry name" value="ZF_PHD_1"/>
    <property type="match status" value="1"/>
</dbReference>
<keyword evidence="2 4" id="KW-0863">Zinc-finger</keyword>
<dbReference type="Pfam" id="PF00628">
    <property type="entry name" value="PHD"/>
    <property type="match status" value="1"/>
</dbReference>
<proteinExistence type="predicted"/>
<organism evidence="7 8">
    <name type="scientific">Thalassiosira oceanica</name>
    <name type="common">Marine diatom</name>
    <dbReference type="NCBI Taxonomy" id="159749"/>
    <lineage>
        <taxon>Eukaryota</taxon>
        <taxon>Sar</taxon>
        <taxon>Stramenopiles</taxon>
        <taxon>Ochrophyta</taxon>
        <taxon>Bacillariophyta</taxon>
        <taxon>Coscinodiscophyceae</taxon>
        <taxon>Thalassiosirophycidae</taxon>
        <taxon>Thalassiosirales</taxon>
        <taxon>Thalassiosiraceae</taxon>
        <taxon>Thalassiosira</taxon>
    </lineage>
</organism>
<dbReference type="PROSITE" id="PS50016">
    <property type="entry name" value="ZF_PHD_2"/>
    <property type="match status" value="1"/>
</dbReference>
<dbReference type="InterPro" id="IPR001965">
    <property type="entry name" value="Znf_PHD"/>
</dbReference>
<dbReference type="Gene3D" id="3.30.40.10">
    <property type="entry name" value="Zinc/RING finger domain, C3HC4 (zinc finger)"/>
    <property type="match status" value="1"/>
</dbReference>
<feature type="compositionally biased region" description="Polar residues" evidence="5">
    <location>
        <begin position="580"/>
        <end position="594"/>
    </location>
</feature>
<feature type="region of interest" description="Disordered" evidence="5">
    <location>
        <begin position="1"/>
        <end position="27"/>
    </location>
</feature>
<dbReference type="Proteomes" id="UP000266841">
    <property type="component" value="Unassembled WGS sequence"/>
</dbReference>
<feature type="compositionally biased region" description="Polar residues" evidence="5">
    <location>
        <begin position="517"/>
        <end position="533"/>
    </location>
</feature>
<dbReference type="EMBL" id="AGNL01002966">
    <property type="protein sequence ID" value="EJK75377.1"/>
    <property type="molecule type" value="Genomic_DNA"/>
</dbReference>
<protein>
    <recommendedName>
        <fullName evidence="6">PHD-type domain-containing protein</fullName>
    </recommendedName>
</protein>
<name>K0TQ39_THAOC</name>
<feature type="compositionally biased region" description="Low complexity" evidence="5">
    <location>
        <begin position="13"/>
        <end position="23"/>
    </location>
</feature>
<dbReference type="InterPro" id="IPR011011">
    <property type="entry name" value="Znf_FYVE_PHD"/>
</dbReference>
<evidence type="ECO:0000256" key="3">
    <source>
        <dbReference type="ARBA" id="ARBA00022833"/>
    </source>
</evidence>
<evidence type="ECO:0000313" key="7">
    <source>
        <dbReference type="EMBL" id="EJK75377.1"/>
    </source>
</evidence>
<dbReference type="OrthoDB" id="47291at2759"/>
<evidence type="ECO:0000256" key="1">
    <source>
        <dbReference type="ARBA" id="ARBA00022723"/>
    </source>
</evidence>
<evidence type="ECO:0000259" key="6">
    <source>
        <dbReference type="PROSITE" id="PS50016"/>
    </source>
</evidence>
<dbReference type="SMART" id="SM00249">
    <property type="entry name" value="PHD"/>
    <property type="match status" value="1"/>
</dbReference>
<dbReference type="InterPro" id="IPR013083">
    <property type="entry name" value="Znf_RING/FYVE/PHD"/>
</dbReference>
<keyword evidence="3" id="KW-0862">Zinc</keyword>
<feature type="compositionally biased region" description="Basic and acidic residues" evidence="5">
    <location>
        <begin position="559"/>
        <end position="571"/>
    </location>
</feature>
<feature type="region of interest" description="Disordered" evidence="5">
    <location>
        <begin position="512"/>
        <end position="539"/>
    </location>
</feature>
<feature type="domain" description="PHD-type" evidence="6">
    <location>
        <begin position="281"/>
        <end position="328"/>
    </location>
</feature>
<evidence type="ECO:0000256" key="5">
    <source>
        <dbReference type="SAM" id="MobiDB-lite"/>
    </source>
</evidence>
<evidence type="ECO:0000313" key="8">
    <source>
        <dbReference type="Proteomes" id="UP000266841"/>
    </source>
</evidence>
<keyword evidence="1" id="KW-0479">Metal-binding</keyword>
<dbReference type="PANTHER" id="PTHR24102:SF28">
    <property type="entry name" value="PHD-TYPE DOMAIN-CONTAINING PROTEIN"/>
    <property type="match status" value="1"/>
</dbReference>
<evidence type="ECO:0000256" key="4">
    <source>
        <dbReference type="PROSITE-ProRule" id="PRU00146"/>
    </source>
</evidence>
<dbReference type="InterPro" id="IPR019787">
    <property type="entry name" value="Znf_PHD-finger"/>
</dbReference>
<dbReference type="SUPFAM" id="SSF57903">
    <property type="entry name" value="FYVE/PHD zinc finger"/>
    <property type="match status" value="1"/>
</dbReference>
<evidence type="ECO:0000256" key="2">
    <source>
        <dbReference type="ARBA" id="ARBA00022771"/>
    </source>
</evidence>
<dbReference type="AlphaFoldDB" id="K0TQ39"/>
<feature type="region of interest" description="Disordered" evidence="5">
    <location>
        <begin position="558"/>
        <end position="594"/>
    </location>
</feature>
<sequence>MARHTRSPKPGNPLAAAATTPLPSHQNEEVPWLCPCGHTNDATAKRCSGPGNSLTGRLVANLTSSSRGLLINTCILRSPQDILSKILNEEANNSETKAAEAFLKLVPDAADLLGKGGVQSSTATTVKRQRSDSHSAWKYDTTHFKHKESQVGPNYQVDILPTAGSYVDDNTTGEDAYDGGPLYERVWDPKQAKNMGRLDFVHQRVTPNKREFAYPLLHARGYHLPGFYHEVEQAPPTDFAEWTSEDKDAFKTAIFEKLTKAFKTLKRSFRRTTVSEGSADSLVCNECNESGMLIACDTCEAHYHLDCAKPPLTSIPEGLWSCHNCRRPTRRRRDLESTQSTLDGLLTQDENRCAIVPKDKPKKKRARASTNSIRYDCPKSGNLPKPLSITPASIAEDVETAGEELLDVNVPENGSASAQGIQGKAAIGERALQFESQSSLRFDCPKCDRQGLKRKGLEAHYGMKHGGKIDWFAVTSYEVDESTGVAIRSITNAAPRDEVIPTTGLVDDNFAKRSGKVSPSTAVRPTTRHNTTQHTKRLKVAGSDECTIATVGMIAVPSKKIDEHQLGEDSKPMAIANESAKGNRQTRSSRSGFD</sequence>